<organism evidence="1 2">
    <name type="scientific">Portunus trituberculatus</name>
    <name type="common">Swimming crab</name>
    <name type="synonym">Neptunus trituberculatus</name>
    <dbReference type="NCBI Taxonomy" id="210409"/>
    <lineage>
        <taxon>Eukaryota</taxon>
        <taxon>Metazoa</taxon>
        <taxon>Ecdysozoa</taxon>
        <taxon>Arthropoda</taxon>
        <taxon>Crustacea</taxon>
        <taxon>Multicrustacea</taxon>
        <taxon>Malacostraca</taxon>
        <taxon>Eumalacostraca</taxon>
        <taxon>Eucarida</taxon>
        <taxon>Decapoda</taxon>
        <taxon>Pleocyemata</taxon>
        <taxon>Brachyura</taxon>
        <taxon>Eubrachyura</taxon>
        <taxon>Portunoidea</taxon>
        <taxon>Portunidae</taxon>
        <taxon>Portuninae</taxon>
        <taxon>Portunus</taxon>
    </lineage>
</organism>
<protein>
    <submittedName>
        <fullName evidence="1">Uncharacterized protein</fullName>
    </submittedName>
</protein>
<comment type="caution">
    <text evidence="1">The sequence shown here is derived from an EMBL/GenBank/DDBJ whole genome shotgun (WGS) entry which is preliminary data.</text>
</comment>
<dbReference type="EMBL" id="VSRR010079680">
    <property type="protein sequence ID" value="MPC89021.1"/>
    <property type="molecule type" value="Genomic_DNA"/>
</dbReference>
<accession>A0A5B7IU11</accession>
<proteinExistence type="predicted"/>
<dbReference type="AlphaFoldDB" id="A0A5B7IU11"/>
<gene>
    <name evidence="1" type="ORF">E2C01_083949</name>
</gene>
<keyword evidence="2" id="KW-1185">Reference proteome</keyword>
<reference evidence="1 2" key="1">
    <citation type="submission" date="2019-05" db="EMBL/GenBank/DDBJ databases">
        <title>Another draft genome of Portunus trituberculatus and its Hox gene families provides insights of decapod evolution.</title>
        <authorList>
            <person name="Jeong J.-H."/>
            <person name="Song I."/>
            <person name="Kim S."/>
            <person name="Choi T."/>
            <person name="Kim D."/>
            <person name="Ryu S."/>
            <person name="Kim W."/>
        </authorList>
    </citation>
    <scope>NUCLEOTIDE SEQUENCE [LARGE SCALE GENOMIC DNA]</scope>
    <source>
        <tissue evidence="1">Muscle</tissue>
    </source>
</reference>
<dbReference type="Proteomes" id="UP000324222">
    <property type="component" value="Unassembled WGS sequence"/>
</dbReference>
<sequence length="74" mass="8130">MDALRISENSLRVSLSRYKAVTTVVNVATGDHGGRWAEGPVHRAVPNDEAKLAHDKSRQQILIHINIDADATSR</sequence>
<name>A0A5B7IU11_PORTR</name>
<evidence type="ECO:0000313" key="1">
    <source>
        <dbReference type="EMBL" id="MPC89021.1"/>
    </source>
</evidence>
<evidence type="ECO:0000313" key="2">
    <source>
        <dbReference type="Proteomes" id="UP000324222"/>
    </source>
</evidence>